<gene>
    <name evidence="1" type="ORF">CTOB1V02_LOCUS15040</name>
</gene>
<dbReference type="InterPro" id="IPR016186">
    <property type="entry name" value="C-type_lectin-like/link_sf"/>
</dbReference>
<dbReference type="InterPro" id="IPR016187">
    <property type="entry name" value="CTDL_fold"/>
</dbReference>
<dbReference type="Gene3D" id="3.10.100.10">
    <property type="entry name" value="Mannose-Binding Protein A, subunit A"/>
    <property type="match status" value="1"/>
</dbReference>
<evidence type="ECO:0000313" key="1">
    <source>
        <dbReference type="EMBL" id="CAD7237225.1"/>
    </source>
</evidence>
<reference evidence="1" key="1">
    <citation type="submission" date="2020-11" db="EMBL/GenBank/DDBJ databases">
        <authorList>
            <person name="Tran Van P."/>
        </authorList>
    </citation>
    <scope>NUCLEOTIDE SEQUENCE</scope>
</reference>
<name>A0A7R8ZZ16_9CRUS</name>
<protein>
    <submittedName>
        <fullName evidence="1">Uncharacterized protein</fullName>
    </submittedName>
</protein>
<dbReference type="AlphaFoldDB" id="A0A7R8ZZ16"/>
<dbReference type="SUPFAM" id="SSF56436">
    <property type="entry name" value="C-type lectin-like"/>
    <property type="match status" value="1"/>
</dbReference>
<sequence length="109" mass="12160">MNFIQFICGLLFALALGKSAQAEPYQGQCDEPFSATTGGHCYWPSFRTLRANWYNAQTRCRLLHPRAHLAQFETSDELHDAVSFLSSASNCTAWGDEPNQGDVDRAFPS</sequence>
<proteinExistence type="predicted"/>
<feature type="non-terminal residue" evidence="1">
    <location>
        <position position="109"/>
    </location>
</feature>
<dbReference type="EMBL" id="OB685936">
    <property type="protein sequence ID" value="CAD7237225.1"/>
    <property type="molecule type" value="Genomic_DNA"/>
</dbReference>
<accession>A0A7R8ZZ16</accession>
<organism evidence="1">
    <name type="scientific">Cyprideis torosa</name>
    <dbReference type="NCBI Taxonomy" id="163714"/>
    <lineage>
        <taxon>Eukaryota</taxon>
        <taxon>Metazoa</taxon>
        <taxon>Ecdysozoa</taxon>
        <taxon>Arthropoda</taxon>
        <taxon>Crustacea</taxon>
        <taxon>Oligostraca</taxon>
        <taxon>Ostracoda</taxon>
        <taxon>Podocopa</taxon>
        <taxon>Podocopida</taxon>
        <taxon>Cytherocopina</taxon>
        <taxon>Cytheroidea</taxon>
        <taxon>Cytherideidae</taxon>
        <taxon>Cyprideis</taxon>
    </lineage>
</organism>
<dbReference type="CDD" id="cd00037">
    <property type="entry name" value="CLECT"/>
    <property type="match status" value="1"/>
</dbReference>